<protein>
    <recommendedName>
        <fullName evidence="3">DUF1654 domain-containing protein</fullName>
    </recommendedName>
</protein>
<accession>A0A1H6XKY0</accession>
<sequence length="103" mass="11550">MAKRKAQKQQPQELTPLERLGLRVSSMINAPKAQLEHQVTIHQLDTDPDEVWESVLELLAETDGLGMVVNDDGSVILQWDCLADDDRVIEKGDVETLEQVAPF</sequence>
<dbReference type="AlphaFoldDB" id="A0A1H6XKY0"/>
<evidence type="ECO:0000313" key="1">
    <source>
        <dbReference type="EMBL" id="SEJ28806.1"/>
    </source>
</evidence>
<name>A0A1H6XKY0_9GAMM</name>
<organism evidence="1 2">
    <name type="scientific">Azotobacter beijerinckii</name>
    <dbReference type="NCBI Taxonomy" id="170623"/>
    <lineage>
        <taxon>Bacteria</taxon>
        <taxon>Pseudomonadati</taxon>
        <taxon>Pseudomonadota</taxon>
        <taxon>Gammaproteobacteria</taxon>
        <taxon>Pseudomonadales</taxon>
        <taxon>Pseudomonadaceae</taxon>
        <taxon>Azotobacter</taxon>
    </lineage>
</organism>
<dbReference type="Pfam" id="PF07867">
    <property type="entry name" value="DUF1654"/>
    <property type="match status" value="1"/>
</dbReference>
<proteinExistence type="predicted"/>
<dbReference type="EMBL" id="FNYO01000064">
    <property type="protein sequence ID" value="SEJ28806.1"/>
    <property type="molecule type" value="Genomic_DNA"/>
</dbReference>
<evidence type="ECO:0000313" key="2">
    <source>
        <dbReference type="Proteomes" id="UP000199005"/>
    </source>
</evidence>
<gene>
    <name evidence="1" type="ORF">SAMN04244579_03797</name>
</gene>
<dbReference type="STRING" id="170623.SAMN04244579_03797"/>
<dbReference type="InterPro" id="IPR012449">
    <property type="entry name" value="Phage_F116_Orf28"/>
</dbReference>
<evidence type="ECO:0008006" key="3">
    <source>
        <dbReference type="Google" id="ProtNLM"/>
    </source>
</evidence>
<dbReference type="RefSeq" id="WP_090902032.1">
    <property type="nucleotide sequence ID" value="NZ_FNYO01000064.1"/>
</dbReference>
<dbReference type="Proteomes" id="UP000199005">
    <property type="component" value="Unassembled WGS sequence"/>
</dbReference>
<reference evidence="1 2" key="1">
    <citation type="submission" date="2016-10" db="EMBL/GenBank/DDBJ databases">
        <authorList>
            <person name="de Groot N.N."/>
        </authorList>
    </citation>
    <scope>NUCLEOTIDE SEQUENCE [LARGE SCALE GENOMIC DNA]</scope>
    <source>
        <strain evidence="1 2">DSM 1041</strain>
    </source>
</reference>